<dbReference type="AlphaFoldDB" id="X0WCC7"/>
<name>X0WCC7_9ZZZZ</name>
<accession>X0WCC7</accession>
<gene>
    <name evidence="1" type="ORF">S01H1_73074</name>
</gene>
<sequence>MPRNALAGAELDFATTALKGGKEEGTALVGTTQSEQAALGKVTVNWRSLIEQPLAAIETGLFGQQES</sequence>
<reference evidence="1" key="1">
    <citation type="journal article" date="2014" name="Front. Microbiol.">
        <title>High frequency of phylogenetically diverse reductive dehalogenase-homologous genes in deep subseafloor sedimentary metagenomes.</title>
        <authorList>
            <person name="Kawai M."/>
            <person name="Futagami T."/>
            <person name="Toyoda A."/>
            <person name="Takaki Y."/>
            <person name="Nishi S."/>
            <person name="Hori S."/>
            <person name="Arai W."/>
            <person name="Tsubouchi T."/>
            <person name="Morono Y."/>
            <person name="Uchiyama I."/>
            <person name="Ito T."/>
            <person name="Fujiyama A."/>
            <person name="Inagaki F."/>
            <person name="Takami H."/>
        </authorList>
    </citation>
    <scope>NUCLEOTIDE SEQUENCE</scope>
    <source>
        <strain evidence="1">Expedition CK06-06</strain>
    </source>
</reference>
<evidence type="ECO:0000313" key="1">
    <source>
        <dbReference type="EMBL" id="GAG28300.1"/>
    </source>
</evidence>
<dbReference type="EMBL" id="BARS01048801">
    <property type="protein sequence ID" value="GAG28300.1"/>
    <property type="molecule type" value="Genomic_DNA"/>
</dbReference>
<protein>
    <submittedName>
        <fullName evidence="1">Uncharacterized protein</fullName>
    </submittedName>
</protein>
<comment type="caution">
    <text evidence="1">The sequence shown here is derived from an EMBL/GenBank/DDBJ whole genome shotgun (WGS) entry which is preliminary data.</text>
</comment>
<organism evidence="1">
    <name type="scientific">marine sediment metagenome</name>
    <dbReference type="NCBI Taxonomy" id="412755"/>
    <lineage>
        <taxon>unclassified sequences</taxon>
        <taxon>metagenomes</taxon>
        <taxon>ecological metagenomes</taxon>
    </lineage>
</organism>
<proteinExistence type="predicted"/>